<reference evidence="1 2" key="1">
    <citation type="submission" date="2018-08" db="EMBL/GenBank/DDBJ databases">
        <title>Genome and evolution of the arbuscular mycorrhizal fungus Diversispora epigaea (formerly Glomus versiforme) and its bacterial endosymbionts.</title>
        <authorList>
            <person name="Sun X."/>
            <person name="Fei Z."/>
            <person name="Harrison M."/>
        </authorList>
    </citation>
    <scope>NUCLEOTIDE SEQUENCE [LARGE SCALE GENOMIC DNA]</scope>
    <source>
        <strain evidence="1 2">IT104</strain>
    </source>
</reference>
<evidence type="ECO:0000313" key="2">
    <source>
        <dbReference type="Proteomes" id="UP000266861"/>
    </source>
</evidence>
<dbReference type="AlphaFoldDB" id="A0A397G965"/>
<dbReference type="EMBL" id="PQFF01000515">
    <property type="protein sequence ID" value="RHZ46444.1"/>
    <property type="molecule type" value="Genomic_DNA"/>
</dbReference>
<accession>A0A397G965</accession>
<keyword evidence="2" id="KW-1185">Reference proteome</keyword>
<name>A0A397G965_9GLOM</name>
<comment type="caution">
    <text evidence="1">The sequence shown here is derived from an EMBL/GenBank/DDBJ whole genome shotgun (WGS) entry which is preliminary data.</text>
</comment>
<organism evidence="1 2">
    <name type="scientific">Diversispora epigaea</name>
    <dbReference type="NCBI Taxonomy" id="1348612"/>
    <lineage>
        <taxon>Eukaryota</taxon>
        <taxon>Fungi</taxon>
        <taxon>Fungi incertae sedis</taxon>
        <taxon>Mucoromycota</taxon>
        <taxon>Glomeromycotina</taxon>
        <taxon>Glomeromycetes</taxon>
        <taxon>Diversisporales</taxon>
        <taxon>Diversisporaceae</taxon>
        <taxon>Diversispora</taxon>
    </lineage>
</organism>
<dbReference type="Proteomes" id="UP000266861">
    <property type="component" value="Unassembled WGS sequence"/>
</dbReference>
<gene>
    <name evidence="1" type="ORF">Glove_621g46</name>
</gene>
<sequence length="67" mass="7381">MIENGSFTIEGNSGLEMILAGKTRELTDLFGDLECFTFSQITSPGICKYRISGKHCCRVISKASNFL</sequence>
<protein>
    <submittedName>
        <fullName evidence="1">Uncharacterized protein</fullName>
    </submittedName>
</protein>
<proteinExistence type="predicted"/>
<evidence type="ECO:0000313" key="1">
    <source>
        <dbReference type="EMBL" id="RHZ46444.1"/>
    </source>
</evidence>